<accession>A0A834GXI7</accession>
<keyword evidence="1" id="KW-0805">Transcription regulation</keyword>
<protein>
    <submittedName>
        <fullName evidence="4">Uncharacterized protein</fullName>
    </submittedName>
</protein>
<reference evidence="4" key="1">
    <citation type="submission" date="2019-11" db="EMBL/GenBank/DDBJ databases">
        <authorList>
            <person name="Liu Y."/>
            <person name="Hou J."/>
            <person name="Li T.-Q."/>
            <person name="Guan C.-H."/>
            <person name="Wu X."/>
            <person name="Wu H.-Z."/>
            <person name="Ling F."/>
            <person name="Zhang R."/>
            <person name="Shi X.-G."/>
            <person name="Ren J.-P."/>
            <person name="Chen E.-F."/>
            <person name="Sun J.-M."/>
        </authorList>
    </citation>
    <scope>NUCLEOTIDE SEQUENCE</scope>
    <source>
        <strain evidence="4">Adult_tree_wgs_1</strain>
        <tissue evidence="4">Leaves</tissue>
    </source>
</reference>
<organism evidence="4 5">
    <name type="scientific">Rhododendron simsii</name>
    <name type="common">Sims's rhododendron</name>
    <dbReference type="NCBI Taxonomy" id="118357"/>
    <lineage>
        <taxon>Eukaryota</taxon>
        <taxon>Viridiplantae</taxon>
        <taxon>Streptophyta</taxon>
        <taxon>Embryophyta</taxon>
        <taxon>Tracheophyta</taxon>
        <taxon>Spermatophyta</taxon>
        <taxon>Magnoliopsida</taxon>
        <taxon>eudicotyledons</taxon>
        <taxon>Gunneridae</taxon>
        <taxon>Pentapetalae</taxon>
        <taxon>asterids</taxon>
        <taxon>Ericales</taxon>
        <taxon>Ericaceae</taxon>
        <taxon>Ericoideae</taxon>
        <taxon>Rhodoreae</taxon>
        <taxon>Rhododendron</taxon>
    </lineage>
</organism>
<evidence type="ECO:0000313" key="4">
    <source>
        <dbReference type="EMBL" id="KAF7143645.1"/>
    </source>
</evidence>
<evidence type="ECO:0000256" key="2">
    <source>
        <dbReference type="ARBA" id="ARBA00023163"/>
    </source>
</evidence>
<proteinExistence type="inferred from homology"/>
<dbReference type="PROSITE" id="PS50985">
    <property type="entry name" value="GRAS"/>
    <property type="match status" value="1"/>
</dbReference>
<name>A0A834GXI7_RHOSS</name>
<evidence type="ECO:0000256" key="3">
    <source>
        <dbReference type="PROSITE-ProRule" id="PRU01191"/>
    </source>
</evidence>
<keyword evidence="2" id="KW-0804">Transcription</keyword>
<evidence type="ECO:0000256" key="1">
    <source>
        <dbReference type="ARBA" id="ARBA00023015"/>
    </source>
</evidence>
<dbReference type="AlphaFoldDB" id="A0A834GXI7"/>
<comment type="similarity">
    <text evidence="3">Belongs to the GRAS family.</text>
</comment>
<keyword evidence="5" id="KW-1185">Reference proteome</keyword>
<dbReference type="OrthoDB" id="47276at2759"/>
<comment type="caution">
    <text evidence="3">Lacks conserved residue(s) required for the propagation of feature annotation.</text>
</comment>
<gene>
    <name evidence="4" type="ORF">RHSIM_Rhsim05G0208500</name>
</gene>
<dbReference type="Proteomes" id="UP000626092">
    <property type="component" value="Unassembled WGS sequence"/>
</dbReference>
<dbReference type="EMBL" id="WJXA01000005">
    <property type="protein sequence ID" value="KAF7143645.1"/>
    <property type="molecule type" value="Genomic_DNA"/>
</dbReference>
<sequence length="117" mass="13842">MYRLDDTLMEHSPCDAVLSLFKRINLDMFIHSIVNAAYNSPFFISRFYEALFHCSALFDMFEANAPRENEERMLFEREILGNEETSSLTIEYFMLRNFKDGNKIVYLVIMMTDIQIS</sequence>
<dbReference type="Pfam" id="PF03514">
    <property type="entry name" value="GRAS"/>
    <property type="match status" value="1"/>
</dbReference>
<comment type="caution">
    <text evidence="4">The sequence shown here is derived from an EMBL/GenBank/DDBJ whole genome shotgun (WGS) entry which is preliminary data.</text>
</comment>
<dbReference type="InterPro" id="IPR005202">
    <property type="entry name" value="TF_GRAS"/>
</dbReference>
<evidence type="ECO:0000313" key="5">
    <source>
        <dbReference type="Proteomes" id="UP000626092"/>
    </source>
</evidence>
<feature type="region of interest" description="SAW" evidence="3">
    <location>
        <begin position="89"/>
        <end position="117"/>
    </location>
</feature>